<keyword evidence="3" id="KW-0731">Sigma factor</keyword>
<dbReference type="SUPFAM" id="SSF88659">
    <property type="entry name" value="Sigma3 and sigma4 domains of RNA polymerase sigma factors"/>
    <property type="match status" value="1"/>
</dbReference>
<dbReference type="eggNOG" id="COG1595">
    <property type="taxonomic scope" value="Bacteria"/>
</dbReference>
<dbReference type="InterPro" id="IPR014284">
    <property type="entry name" value="RNA_pol_sigma-70_dom"/>
</dbReference>
<dbReference type="InterPro" id="IPR013324">
    <property type="entry name" value="RNA_pol_sigma_r3/r4-like"/>
</dbReference>
<evidence type="ECO:0000259" key="6">
    <source>
        <dbReference type="Pfam" id="PF04542"/>
    </source>
</evidence>
<dbReference type="GO" id="GO:0016987">
    <property type="term" value="F:sigma factor activity"/>
    <property type="evidence" value="ECO:0007669"/>
    <property type="project" value="UniProtKB-KW"/>
</dbReference>
<dbReference type="InterPro" id="IPR036388">
    <property type="entry name" value="WH-like_DNA-bd_sf"/>
</dbReference>
<dbReference type="InterPro" id="IPR013249">
    <property type="entry name" value="RNA_pol_sigma70_r4_t2"/>
</dbReference>
<dbReference type="Gene3D" id="1.10.10.10">
    <property type="entry name" value="Winged helix-like DNA-binding domain superfamily/Winged helix DNA-binding domain"/>
    <property type="match status" value="1"/>
</dbReference>
<evidence type="ECO:0000259" key="7">
    <source>
        <dbReference type="Pfam" id="PF08281"/>
    </source>
</evidence>
<dbReference type="STRING" id="391625.PPSIR1_29153"/>
<keyword evidence="2" id="KW-0805">Transcription regulation</keyword>
<feature type="domain" description="RNA polymerase sigma-70 region 2" evidence="6">
    <location>
        <begin position="19"/>
        <end position="86"/>
    </location>
</feature>
<proteinExistence type="inferred from homology"/>
<dbReference type="InterPro" id="IPR013325">
    <property type="entry name" value="RNA_pol_sigma_r2"/>
</dbReference>
<evidence type="ECO:0000256" key="3">
    <source>
        <dbReference type="ARBA" id="ARBA00023082"/>
    </source>
</evidence>
<evidence type="ECO:0008006" key="10">
    <source>
        <dbReference type="Google" id="ProtNLM"/>
    </source>
</evidence>
<dbReference type="Gene3D" id="1.10.1740.10">
    <property type="match status" value="1"/>
</dbReference>
<keyword evidence="5" id="KW-0804">Transcription</keyword>
<keyword evidence="4" id="KW-0238">DNA-binding</keyword>
<name>A6GHW2_9BACT</name>
<dbReference type="GO" id="GO:0003677">
    <property type="term" value="F:DNA binding"/>
    <property type="evidence" value="ECO:0007669"/>
    <property type="project" value="UniProtKB-KW"/>
</dbReference>
<evidence type="ECO:0000313" key="8">
    <source>
        <dbReference type="EMBL" id="EDM74559.1"/>
    </source>
</evidence>
<dbReference type="PANTHER" id="PTHR43133">
    <property type="entry name" value="RNA POLYMERASE ECF-TYPE SIGMA FACTO"/>
    <property type="match status" value="1"/>
</dbReference>
<dbReference type="GO" id="GO:0006352">
    <property type="term" value="P:DNA-templated transcription initiation"/>
    <property type="evidence" value="ECO:0007669"/>
    <property type="project" value="InterPro"/>
</dbReference>
<sequence>MTELAIQLSEQLHERLALIYREHFAFVHRSLRRLGVPEHALDDACQDVFLVAARRLDDFEGRSSMKTWLFGIAMRVVRSHRRSAWRHRRKVDALAAAAPLLRPVSERPHARQDAQRTLAQLLAELGEEQRSIYVLVELEGLSAVEVARGFGLNVNTVYTRLRAARAGLRRAAERLQSEHAADAAGEEER</sequence>
<evidence type="ECO:0000256" key="1">
    <source>
        <dbReference type="ARBA" id="ARBA00010641"/>
    </source>
</evidence>
<feature type="domain" description="RNA polymerase sigma factor 70 region 4 type 2" evidence="7">
    <location>
        <begin position="117"/>
        <end position="166"/>
    </location>
</feature>
<dbReference type="EMBL" id="ABCS01000125">
    <property type="protein sequence ID" value="EDM74559.1"/>
    <property type="molecule type" value="Genomic_DNA"/>
</dbReference>
<organism evidence="8 9">
    <name type="scientific">Plesiocystis pacifica SIR-1</name>
    <dbReference type="NCBI Taxonomy" id="391625"/>
    <lineage>
        <taxon>Bacteria</taxon>
        <taxon>Pseudomonadati</taxon>
        <taxon>Myxococcota</taxon>
        <taxon>Polyangia</taxon>
        <taxon>Nannocystales</taxon>
        <taxon>Nannocystaceae</taxon>
        <taxon>Plesiocystis</taxon>
    </lineage>
</organism>
<dbReference type="AlphaFoldDB" id="A6GHW2"/>
<evidence type="ECO:0000256" key="4">
    <source>
        <dbReference type="ARBA" id="ARBA00023125"/>
    </source>
</evidence>
<evidence type="ECO:0000256" key="2">
    <source>
        <dbReference type="ARBA" id="ARBA00023015"/>
    </source>
</evidence>
<keyword evidence="9" id="KW-1185">Reference proteome</keyword>
<dbReference type="RefSeq" id="WP_006976298.1">
    <property type="nucleotide sequence ID" value="NZ_ABCS01000125.1"/>
</dbReference>
<comment type="similarity">
    <text evidence="1">Belongs to the sigma-70 factor family. ECF subfamily.</text>
</comment>
<accession>A6GHW2</accession>
<gene>
    <name evidence="8" type="ORF">PPSIR1_29153</name>
</gene>
<dbReference type="PANTHER" id="PTHR43133:SF8">
    <property type="entry name" value="RNA POLYMERASE SIGMA FACTOR HI_1459-RELATED"/>
    <property type="match status" value="1"/>
</dbReference>
<dbReference type="InterPro" id="IPR039425">
    <property type="entry name" value="RNA_pol_sigma-70-like"/>
</dbReference>
<dbReference type="Pfam" id="PF08281">
    <property type="entry name" value="Sigma70_r4_2"/>
    <property type="match status" value="1"/>
</dbReference>
<dbReference type="Proteomes" id="UP000005801">
    <property type="component" value="Unassembled WGS sequence"/>
</dbReference>
<comment type="caution">
    <text evidence="8">The sequence shown here is derived from an EMBL/GenBank/DDBJ whole genome shotgun (WGS) entry which is preliminary data.</text>
</comment>
<evidence type="ECO:0000313" key="9">
    <source>
        <dbReference type="Proteomes" id="UP000005801"/>
    </source>
</evidence>
<dbReference type="NCBIfam" id="TIGR02937">
    <property type="entry name" value="sigma70-ECF"/>
    <property type="match status" value="1"/>
</dbReference>
<reference evidence="8 9" key="1">
    <citation type="submission" date="2007-06" db="EMBL/GenBank/DDBJ databases">
        <authorList>
            <person name="Shimkets L."/>
            <person name="Ferriera S."/>
            <person name="Johnson J."/>
            <person name="Kravitz S."/>
            <person name="Beeson K."/>
            <person name="Sutton G."/>
            <person name="Rogers Y.-H."/>
            <person name="Friedman R."/>
            <person name="Frazier M."/>
            <person name="Venter J.C."/>
        </authorList>
    </citation>
    <scope>NUCLEOTIDE SEQUENCE [LARGE SCALE GENOMIC DNA]</scope>
    <source>
        <strain evidence="8 9">SIR-1</strain>
    </source>
</reference>
<dbReference type="SUPFAM" id="SSF88946">
    <property type="entry name" value="Sigma2 domain of RNA polymerase sigma factors"/>
    <property type="match status" value="1"/>
</dbReference>
<protein>
    <recommendedName>
        <fullName evidence="10">RNA polymerase sigma factor</fullName>
    </recommendedName>
</protein>
<evidence type="ECO:0000256" key="5">
    <source>
        <dbReference type="ARBA" id="ARBA00023163"/>
    </source>
</evidence>
<dbReference type="InterPro" id="IPR007627">
    <property type="entry name" value="RNA_pol_sigma70_r2"/>
</dbReference>
<dbReference type="Pfam" id="PF04542">
    <property type="entry name" value="Sigma70_r2"/>
    <property type="match status" value="1"/>
</dbReference>